<feature type="transmembrane region" description="Helical" evidence="5">
    <location>
        <begin position="405"/>
        <end position="424"/>
    </location>
</feature>
<accession>A0A2T0T0B9</accession>
<feature type="domain" description="Major facilitator superfamily (MFS) profile" evidence="6">
    <location>
        <begin position="13"/>
        <end position="459"/>
    </location>
</feature>
<dbReference type="CDD" id="cd17504">
    <property type="entry name" value="MFS_MMR_MDR_like"/>
    <property type="match status" value="1"/>
</dbReference>
<dbReference type="Proteomes" id="UP000239494">
    <property type="component" value="Unassembled WGS sequence"/>
</dbReference>
<dbReference type="AlphaFoldDB" id="A0A2T0T0B9"/>
<evidence type="ECO:0000259" key="6">
    <source>
        <dbReference type="PROSITE" id="PS50850"/>
    </source>
</evidence>
<dbReference type="InterPro" id="IPR011701">
    <property type="entry name" value="MFS"/>
</dbReference>
<comment type="subcellular location">
    <subcellularLocation>
        <location evidence="1">Cell membrane</location>
        <topology evidence="1">Multi-pass membrane protein</topology>
    </subcellularLocation>
</comment>
<feature type="transmembrane region" description="Helical" evidence="5">
    <location>
        <begin position="48"/>
        <end position="67"/>
    </location>
</feature>
<dbReference type="OrthoDB" id="4484751at2"/>
<feature type="transmembrane region" description="Helical" evidence="5">
    <location>
        <begin position="436"/>
        <end position="458"/>
    </location>
</feature>
<feature type="transmembrane region" description="Helical" evidence="5">
    <location>
        <begin position="228"/>
        <end position="246"/>
    </location>
</feature>
<proteinExistence type="predicted"/>
<dbReference type="PANTHER" id="PTHR23501:SF197">
    <property type="entry name" value="COMD"/>
    <property type="match status" value="1"/>
</dbReference>
<evidence type="ECO:0000256" key="4">
    <source>
        <dbReference type="ARBA" id="ARBA00023136"/>
    </source>
</evidence>
<evidence type="ECO:0000256" key="1">
    <source>
        <dbReference type="ARBA" id="ARBA00004651"/>
    </source>
</evidence>
<sequence length="485" mass="48984">MSGARPERAERAIVVVVALAAGVAAMTQTLVVPLLGELPALLHAGTAGTFWVVIAAMLGGAVTSPVIGRLGDLYGKRRLVLVVLALLTAGSLLCAVADSLAPMVAGRALQGVGMGIVPLGISLLRDVLSPRRVGAAIALTSSVLGVGSAFGLPVGGLVAQLGDWHLLFWGVGLLTAVIAVLVVWLVPVAPGLAHGRFDLVGALGMTAGLTALLLAISHGGEWGWSSPTTLLLFAGSAVALVAWAWWERRVTDPLIDLATATRRPVLLTNTASVVVGFAMYAQILVVPQLLQLPVSTGYGLGHSMISAGLWMVPAGAAMMIASPVGARLSAARGPKFSLVLGTVLIGLGYVACLGWLGSTVGLVFGTVVTNAGVGFAYGAMPALIMGSVSPGETGAANGFNTLMRSIGSSMAGAVVGVIFTRLSTSVGGADIPLRGAFVLVAVTGVVSSVVALVVSGVIPVRHVRKPPENDSPGLVAVPSSRVRSE</sequence>
<evidence type="ECO:0000313" key="7">
    <source>
        <dbReference type="EMBL" id="PRY39094.1"/>
    </source>
</evidence>
<dbReference type="InterPro" id="IPR036259">
    <property type="entry name" value="MFS_trans_sf"/>
</dbReference>
<feature type="transmembrane region" description="Helical" evidence="5">
    <location>
        <begin position="79"/>
        <end position="101"/>
    </location>
</feature>
<feature type="transmembrane region" description="Helical" evidence="5">
    <location>
        <begin position="166"/>
        <end position="187"/>
    </location>
</feature>
<dbReference type="GO" id="GO:0022857">
    <property type="term" value="F:transmembrane transporter activity"/>
    <property type="evidence" value="ECO:0007669"/>
    <property type="project" value="InterPro"/>
</dbReference>
<comment type="caution">
    <text evidence="7">The sequence shown here is derived from an EMBL/GenBank/DDBJ whole genome shotgun (WGS) entry which is preliminary data.</text>
</comment>
<name>A0A2T0T0B9_9PSEU</name>
<feature type="transmembrane region" description="Helical" evidence="5">
    <location>
        <begin position="136"/>
        <end position="160"/>
    </location>
</feature>
<keyword evidence="2 5" id="KW-0812">Transmembrane</keyword>
<dbReference type="PANTHER" id="PTHR23501">
    <property type="entry name" value="MAJOR FACILITATOR SUPERFAMILY"/>
    <property type="match status" value="1"/>
</dbReference>
<dbReference type="Gene3D" id="1.20.1250.20">
    <property type="entry name" value="MFS general substrate transporter like domains"/>
    <property type="match status" value="2"/>
</dbReference>
<protein>
    <submittedName>
        <fullName evidence="7">MFS transporter</fullName>
    </submittedName>
</protein>
<dbReference type="SUPFAM" id="SSF103473">
    <property type="entry name" value="MFS general substrate transporter"/>
    <property type="match status" value="1"/>
</dbReference>
<evidence type="ECO:0000256" key="3">
    <source>
        <dbReference type="ARBA" id="ARBA00022989"/>
    </source>
</evidence>
<evidence type="ECO:0000256" key="5">
    <source>
        <dbReference type="SAM" id="Phobius"/>
    </source>
</evidence>
<feature type="transmembrane region" description="Helical" evidence="5">
    <location>
        <begin position="12"/>
        <end position="36"/>
    </location>
</feature>
<reference evidence="7 8" key="1">
    <citation type="submission" date="2018-03" db="EMBL/GenBank/DDBJ databases">
        <title>Genomic Encyclopedia of Archaeal and Bacterial Type Strains, Phase II (KMG-II): from individual species to whole genera.</title>
        <authorList>
            <person name="Goeker M."/>
        </authorList>
    </citation>
    <scope>NUCLEOTIDE SEQUENCE [LARGE SCALE GENOMIC DNA]</scope>
    <source>
        <strain evidence="7 8">DSM 44720</strain>
    </source>
</reference>
<organism evidence="7 8">
    <name type="scientific">Umezawaea tangerina</name>
    <dbReference type="NCBI Taxonomy" id="84725"/>
    <lineage>
        <taxon>Bacteria</taxon>
        <taxon>Bacillati</taxon>
        <taxon>Actinomycetota</taxon>
        <taxon>Actinomycetes</taxon>
        <taxon>Pseudonocardiales</taxon>
        <taxon>Pseudonocardiaceae</taxon>
        <taxon>Umezawaea</taxon>
    </lineage>
</organism>
<dbReference type="InterPro" id="IPR020846">
    <property type="entry name" value="MFS_dom"/>
</dbReference>
<feature type="transmembrane region" description="Helical" evidence="5">
    <location>
        <begin position="336"/>
        <end position="356"/>
    </location>
</feature>
<dbReference type="PROSITE" id="PS50850">
    <property type="entry name" value="MFS"/>
    <property type="match status" value="1"/>
</dbReference>
<dbReference type="RefSeq" id="WP_106190667.1">
    <property type="nucleotide sequence ID" value="NZ_PVTF01000008.1"/>
</dbReference>
<dbReference type="Pfam" id="PF07690">
    <property type="entry name" value="MFS_1"/>
    <property type="match status" value="1"/>
</dbReference>
<keyword evidence="8" id="KW-1185">Reference proteome</keyword>
<keyword evidence="3 5" id="KW-1133">Transmembrane helix</keyword>
<feature type="transmembrane region" description="Helical" evidence="5">
    <location>
        <begin position="107"/>
        <end position="124"/>
    </location>
</feature>
<evidence type="ECO:0000256" key="2">
    <source>
        <dbReference type="ARBA" id="ARBA00022692"/>
    </source>
</evidence>
<gene>
    <name evidence="7" type="ORF">CLV43_108494</name>
</gene>
<evidence type="ECO:0000313" key="8">
    <source>
        <dbReference type="Proteomes" id="UP000239494"/>
    </source>
</evidence>
<dbReference type="EMBL" id="PVTF01000008">
    <property type="protein sequence ID" value="PRY39094.1"/>
    <property type="molecule type" value="Genomic_DNA"/>
</dbReference>
<feature type="transmembrane region" description="Helical" evidence="5">
    <location>
        <begin position="266"/>
        <end position="285"/>
    </location>
</feature>
<feature type="transmembrane region" description="Helical" evidence="5">
    <location>
        <begin position="362"/>
        <end position="384"/>
    </location>
</feature>
<dbReference type="GO" id="GO:0005886">
    <property type="term" value="C:plasma membrane"/>
    <property type="evidence" value="ECO:0007669"/>
    <property type="project" value="UniProtKB-SubCell"/>
</dbReference>
<feature type="transmembrane region" description="Helical" evidence="5">
    <location>
        <begin position="305"/>
        <end position="324"/>
    </location>
</feature>
<keyword evidence="4 5" id="KW-0472">Membrane</keyword>
<feature type="transmembrane region" description="Helical" evidence="5">
    <location>
        <begin position="199"/>
        <end position="216"/>
    </location>
</feature>